<dbReference type="KEGG" id="maga:Mag101_11010"/>
<proteinExistence type="predicted"/>
<feature type="region of interest" description="Disordered" evidence="1">
    <location>
        <begin position="168"/>
        <end position="191"/>
    </location>
</feature>
<gene>
    <name evidence="2" type="ORF">Mag101_11010</name>
</gene>
<dbReference type="Proteomes" id="UP000188219">
    <property type="component" value="Chromosome"/>
</dbReference>
<accession>A0A1Q2M5W0</accession>
<sequence length="299" mass="34487">MRRALQRFEREVLESASRLEKKNEWYRAAQQFEGAISVLPNSPVLTAAYGEFQERRKLRGERVRMEIAIHQGEQLLKDIDAYKRLQQLQGRDVLTWVELKNFNRKRRASAEELQKYAELALLRKDYGLAQSGLKVAKALYSDDLAQDDESQERLEQNLAEANRQLRKRNPRRTKVVARKPSPPTKVQPIPTDELERTLANGDLPSARQQLTELEQQAPDHPQLEALQARFDFMLNARLESALQRGNELYSQGDIEQALAVWREAHNFAPENMELRGNISRAERVLENLRALTTPNGAKP</sequence>
<organism evidence="2 3">
    <name type="scientific">Microbulbifer agarilyticus</name>
    <dbReference type="NCBI Taxonomy" id="260552"/>
    <lineage>
        <taxon>Bacteria</taxon>
        <taxon>Pseudomonadati</taxon>
        <taxon>Pseudomonadota</taxon>
        <taxon>Gammaproteobacteria</taxon>
        <taxon>Cellvibrionales</taxon>
        <taxon>Microbulbiferaceae</taxon>
        <taxon>Microbulbifer</taxon>
    </lineage>
</organism>
<keyword evidence="3" id="KW-1185">Reference proteome</keyword>
<feature type="compositionally biased region" description="Basic residues" evidence="1">
    <location>
        <begin position="168"/>
        <end position="177"/>
    </location>
</feature>
<name>A0A1Q2M5W0_9GAMM</name>
<evidence type="ECO:0000313" key="2">
    <source>
        <dbReference type="EMBL" id="AQQ68104.1"/>
    </source>
</evidence>
<evidence type="ECO:0000256" key="1">
    <source>
        <dbReference type="SAM" id="MobiDB-lite"/>
    </source>
</evidence>
<dbReference type="EMBL" id="CP019650">
    <property type="protein sequence ID" value="AQQ68104.1"/>
    <property type="molecule type" value="Genomic_DNA"/>
</dbReference>
<evidence type="ECO:0000313" key="3">
    <source>
        <dbReference type="Proteomes" id="UP000188219"/>
    </source>
</evidence>
<protein>
    <submittedName>
        <fullName evidence="2">Uncharacterized protein</fullName>
    </submittedName>
</protein>
<dbReference type="Gene3D" id="1.25.40.10">
    <property type="entry name" value="Tetratricopeptide repeat domain"/>
    <property type="match status" value="1"/>
</dbReference>
<dbReference type="InterPro" id="IPR011990">
    <property type="entry name" value="TPR-like_helical_dom_sf"/>
</dbReference>
<dbReference type="AlphaFoldDB" id="A0A1Q2M5W0"/>
<dbReference type="SUPFAM" id="SSF48452">
    <property type="entry name" value="TPR-like"/>
    <property type="match status" value="1"/>
</dbReference>
<reference evidence="2" key="1">
    <citation type="submission" date="2017-02" db="EMBL/GenBank/DDBJ databases">
        <title>Genome of Microbulbifer agarilyticus GP101.</title>
        <authorList>
            <person name="Jung J."/>
            <person name="Bae S.S."/>
            <person name="Baek K."/>
        </authorList>
    </citation>
    <scope>NUCLEOTIDE SEQUENCE [LARGE SCALE GENOMIC DNA]</scope>
    <source>
        <strain evidence="2">GP101</strain>
    </source>
</reference>